<evidence type="ECO:0000256" key="2">
    <source>
        <dbReference type="ARBA" id="ARBA00022741"/>
    </source>
</evidence>
<accession>A0A7J5ZP70</accession>
<organism evidence="7 8">
    <name type="scientific">Ameiurus melas</name>
    <name type="common">Black bullhead</name>
    <name type="synonym">Silurus melas</name>
    <dbReference type="NCBI Taxonomy" id="219545"/>
    <lineage>
        <taxon>Eukaryota</taxon>
        <taxon>Metazoa</taxon>
        <taxon>Chordata</taxon>
        <taxon>Craniata</taxon>
        <taxon>Vertebrata</taxon>
        <taxon>Euteleostomi</taxon>
        <taxon>Actinopterygii</taxon>
        <taxon>Neopterygii</taxon>
        <taxon>Teleostei</taxon>
        <taxon>Ostariophysi</taxon>
        <taxon>Siluriformes</taxon>
        <taxon>Ictaluridae</taxon>
        <taxon>Ameiurus</taxon>
    </lineage>
</organism>
<evidence type="ECO:0000256" key="5">
    <source>
        <dbReference type="SAM" id="MobiDB-lite"/>
    </source>
</evidence>
<dbReference type="InterPro" id="IPR011009">
    <property type="entry name" value="Kinase-like_dom_sf"/>
</dbReference>
<dbReference type="Pfam" id="PF00069">
    <property type="entry name" value="Pkinase"/>
    <property type="match status" value="1"/>
</dbReference>
<keyword evidence="1" id="KW-0808">Transferase</keyword>
<keyword evidence="3" id="KW-0418">Kinase</keyword>
<keyword evidence="8" id="KW-1185">Reference proteome</keyword>
<dbReference type="CDD" id="cd14001">
    <property type="entry name" value="PKc_TOPK"/>
    <property type="match status" value="1"/>
</dbReference>
<feature type="compositionally biased region" description="Basic residues" evidence="5">
    <location>
        <begin position="15"/>
        <end position="27"/>
    </location>
</feature>
<dbReference type="AlphaFoldDB" id="A0A7J5ZP70"/>
<dbReference type="Gene3D" id="1.10.510.10">
    <property type="entry name" value="Transferase(Phosphotransferase) domain 1"/>
    <property type="match status" value="1"/>
</dbReference>
<comment type="caution">
    <text evidence="7">The sequence shown here is derived from an EMBL/GenBank/DDBJ whole genome shotgun (WGS) entry which is preliminary data.</text>
</comment>
<dbReference type="InterPro" id="IPR041989">
    <property type="entry name" value="PKc_TOPK"/>
</dbReference>
<feature type="compositionally biased region" description="Basic and acidic residues" evidence="5">
    <location>
        <begin position="28"/>
        <end position="38"/>
    </location>
</feature>
<proteinExistence type="predicted"/>
<evidence type="ECO:0000256" key="4">
    <source>
        <dbReference type="ARBA" id="ARBA00022840"/>
    </source>
</evidence>
<dbReference type="SUPFAM" id="SSF56112">
    <property type="entry name" value="Protein kinase-like (PK-like)"/>
    <property type="match status" value="1"/>
</dbReference>
<protein>
    <recommendedName>
        <fullName evidence="6">Protein kinase domain-containing protein</fullName>
    </recommendedName>
</protein>
<feature type="region of interest" description="Disordered" evidence="5">
    <location>
        <begin position="1"/>
        <end position="57"/>
    </location>
</feature>
<feature type="domain" description="Protein kinase" evidence="6">
    <location>
        <begin position="65"/>
        <end position="355"/>
    </location>
</feature>
<evidence type="ECO:0000256" key="1">
    <source>
        <dbReference type="ARBA" id="ARBA00022679"/>
    </source>
</evidence>
<feature type="compositionally biased region" description="Polar residues" evidence="5">
    <location>
        <begin position="1"/>
        <end position="11"/>
    </location>
</feature>
<sequence length="379" mass="42464">MSRVANHNTGADFQKKKKKKQKKRGRNSKMEAETKSPDAFKTPCKPAKMKSPVSSSGTPITIPASPFMKKLGYGTGVSVYLMNRTGKQTQSPWAIKKISSKCANVHKNVYQKRLCEEAEILKELQHPNIVGFRAFTTAKDGSKCLAMEYGGEQSLNDLIEKRREAGLQAFPVATIEKVALHVARGLQYLHNEKKLLHGDMKSCNVVIKGDFDTIKICDVGVSLKLDENMQVSDPKAHYIGTEPWKPKEALEDGLITDKADIFAYGLTLWEMMTLSVPHLEMLDSEGDCGDDDSFDEDDFDEDAYYERLGTRPPLDTLGSTYQRMVELFCLCTEEDPSKRPSATHIVQALESNSQLDDERSEIVTFIYKFSTCDAGSHRQ</sequence>
<evidence type="ECO:0000313" key="8">
    <source>
        <dbReference type="Proteomes" id="UP000593565"/>
    </source>
</evidence>
<evidence type="ECO:0000259" key="6">
    <source>
        <dbReference type="PROSITE" id="PS50011"/>
    </source>
</evidence>
<gene>
    <name evidence="7" type="ORF">AMELA_G00280360</name>
</gene>
<dbReference type="InterPro" id="IPR000719">
    <property type="entry name" value="Prot_kinase_dom"/>
</dbReference>
<reference evidence="7 8" key="1">
    <citation type="submission" date="2020-02" db="EMBL/GenBank/DDBJ databases">
        <title>A chromosome-scale genome assembly of the black bullhead catfish (Ameiurus melas).</title>
        <authorList>
            <person name="Wen M."/>
            <person name="Zham M."/>
            <person name="Cabau C."/>
            <person name="Klopp C."/>
            <person name="Donnadieu C."/>
            <person name="Roques C."/>
            <person name="Bouchez O."/>
            <person name="Lampietro C."/>
            <person name="Jouanno E."/>
            <person name="Herpin A."/>
            <person name="Louis A."/>
            <person name="Berthelot C."/>
            <person name="Parey E."/>
            <person name="Roest-Crollius H."/>
            <person name="Braasch I."/>
            <person name="Postlethwait J."/>
            <person name="Robinson-Rechavi M."/>
            <person name="Echchiki A."/>
            <person name="Begum T."/>
            <person name="Montfort J."/>
            <person name="Schartl M."/>
            <person name="Bobe J."/>
            <person name="Guiguen Y."/>
        </authorList>
    </citation>
    <scope>NUCLEOTIDE SEQUENCE [LARGE SCALE GENOMIC DNA]</scope>
    <source>
        <strain evidence="7">M_S1</strain>
        <tissue evidence="7">Blood</tissue>
    </source>
</reference>
<dbReference type="PROSITE" id="PS00108">
    <property type="entry name" value="PROTEIN_KINASE_ST"/>
    <property type="match status" value="1"/>
</dbReference>
<name>A0A7J5ZP70_AMEME</name>
<dbReference type="GO" id="GO:0005524">
    <property type="term" value="F:ATP binding"/>
    <property type="evidence" value="ECO:0007669"/>
    <property type="project" value="UniProtKB-KW"/>
</dbReference>
<dbReference type="PROSITE" id="PS50011">
    <property type="entry name" value="PROTEIN_KINASE_DOM"/>
    <property type="match status" value="1"/>
</dbReference>
<evidence type="ECO:0000256" key="3">
    <source>
        <dbReference type="ARBA" id="ARBA00022777"/>
    </source>
</evidence>
<dbReference type="EMBL" id="JAAGNN010000028">
    <property type="protein sequence ID" value="KAF4071038.1"/>
    <property type="molecule type" value="Genomic_DNA"/>
</dbReference>
<dbReference type="InterPro" id="IPR008271">
    <property type="entry name" value="Ser/Thr_kinase_AS"/>
</dbReference>
<keyword evidence="2" id="KW-0547">Nucleotide-binding</keyword>
<dbReference type="PANTHER" id="PTHR43289:SF14">
    <property type="entry name" value="LYMPHOKINE-ACTIVATED KILLER T-CELL-ORIGINATED PROTEIN KINASE"/>
    <property type="match status" value="1"/>
</dbReference>
<dbReference type="Proteomes" id="UP000593565">
    <property type="component" value="Unassembled WGS sequence"/>
</dbReference>
<keyword evidence="4" id="KW-0067">ATP-binding</keyword>
<dbReference type="PANTHER" id="PTHR43289">
    <property type="entry name" value="MITOGEN-ACTIVATED PROTEIN KINASE KINASE KINASE 20-RELATED"/>
    <property type="match status" value="1"/>
</dbReference>
<dbReference type="GO" id="GO:0004674">
    <property type="term" value="F:protein serine/threonine kinase activity"/>
    <property type="evidence" value="ECO:0007669"/>
    <property type="project" value="InterPro"/>
</dbReference>
<evidence type="ECO:0000313" key="7">
    <source>
        <dbReference type="EMBL" id="KAF4071038.1"/>
    </source>
</evidence>
<dbReference type="SMART" id="SM00220">
    <property type="entry name" value="S_TKc"/>
    <property type="match status" value="1"/>
</dbReference>